<evidence type="ECO:0000256" key="1">
    <source>
        <dbReference type="SAM" id="MobiDB-lite"/>
    </source>
</evidence>
<comment type="caution">
    <text evidence="2">The sequence shown here is derived from an EMBL/GenBank/DDBJ whole genome shotgun (WGS) entry which is preliminary data.</text>
</comment>
<dbReference type="Proteomes" id="UP001066276">
    <property type="component" value="Chromosome 2_1"/>
</dbReference>
<protein>
    <submittedName>
        <fullName evidence="2">Uncharacterized protein</fullName>
    </submittedName>
</protein>
<dbReference type="EMBL" id="JANPWB010000003">
    <property type="protein sequence ID" value="KAJ1201326.1"/>
    <property type="molecule type" value="Genomic_DNA"/>
</dbReference>
<reference evidence="2" key="1">
    <citation type="journal article" date="2022" name="bioRxiv">
        <title>Sequencing and chromosome-scale assembly of the giantPleurodeles waltlgenome.</title>
        <authorList>
            <person name="Brown T."/>
            <person name="Elewa A."/>
            <person name="Iarovenko S."/>
            <person name="Subramanian E."/>
            <person name="Araus A.J."/>
            <person name="Petzold A."/>
            <person name="Susuki M."/>
            <person name="Suzuki K.-i.T."/>
            <person name="Hayashi T."/>
            <person name="Toyoda A."/>
            <person name="Oliveira C."/>
            <person name="Osipova E."/>
            <person name="Leigh N.D."/>
            <person name="Simon A."/>
            <person name="Yun M.H."/>
        </authorList>
    </citation>
    <scope>NUCLEOTIDE SEQUENCE</scope>
    <source>
        <strain evidence="2">20211129_DDA</strain>
        <tissue evidence="2">Liver</tissue>
    </source>
</reference>
<organism evidence="2 3">
    <name type="scientific">Pleurodeles waltl</name>
    <name type="common">Iberian ribbed newt</name>
    <dbReference type="NCBI Taxonomy" id="8319"/>
    <lineage>
        <taxon>Eukaryota</taxon>
        <taxon>Metazoa</taxon>
        <taxon>Chordata</taxon>
        <taxon>Craniata</taxon>
        <taxon>Vertebrata</taxon>
        <taxon>Euteleostomi</taxon>
        <taxon>Amphibia</taxon>
        <taxon>Batrachia</taxon>
        <taxon>Caudata</taxon>
        <taxon>Salamandroidea</taxon>
        <taxon>Salamandridae</taxon>
        <taxon>Pleurodelinae</taxon>
        <taxon>Pleurodeles</taxon>
    </lineage>
</organism>
<evidence type="ECO:0000313" key="2">
    <source>
        <dbReference type="EMBL" id="KAJ1201326.1"/>
    </source>
</evidence>
<gene>
    <name evidence="2" type="ORF">NDU88_005139</name>
</gene>
<feature type="compositionally biased region" description="Basic and acidic residues" evidence="1">
    <location>
        <begin position="112"/>
        <end position="122"/>
    </location>
</feature>
<dbReference type="AlphaFoldDB" id="A0AAV7VLS6"/>
<evidence type="ECO:0000313" key="3">
    <source>
        <dbReference type="Proteomes" id="UP001066276"/>
    </source>
</evidence>
<feature type="compositionally biased region" description="Basic and acidic residues" evidence="1">
    <location>
        <begin position="70"/>
        <end position="81"/>
    </location>
</feature>
<proteinExistence type="predicted"/>
<feature type="region of interest" description="Disordered" evidence="1">
    <location>
        <begin position="67"/>
        <end position="134"/>
    </location>
</feature>
<accession>A0AAV7VLS6</accession>
<sequence>MLAPPPFAAVPPRADDGIPRTFFVYQGERPVTEATGKRSPVPTLAALHSPSPSLKLSVGFAQAALTPQRDAAEVEERRDQRQTSSSQQVRRYPRRAERSSKTFARAALAPQRDPRSRGESKGKPAALRYISSKM</sequence>
<keyword evidence="3" id="KW-1185">Reference proteome</keyword>
<name>A0AAV7VLS6_PLEWA</name>